<proteinExistence type="predicted"/>
<name>S4YEJ6_SORCE</name>
<gene>
    <name evidence="1" type="ORF">SCE1572_46405</name>
</gene>
<evidence type="ECO:0000313" key="2">
    <source>
        <dbReference type="Proteomes" id="UP000014803"/>
    </source>
</evidence>
<reference evidence="1 2" key="1">
    <citation type="journal article" date="2013" name="Sci. Rep.">
        <title>Extraordinary expansion of a Sorangium cellulosum genome from an alkaline milieu.</title>
        <authorList>
            <person name="Han K."/>
            <person name="Li Z.F."/>
            <person name="Peng R."/>
            <person name="Zhu L.P."/>
            <person name="Zhou T."/>
            <person name="Wang L.G."/>
            <person name="Li S.G."/>
            <person name="Zhang X.B."/>
            <person name="Hu W."/>
            <person name="Wu Z.H."/>
            <person name="Qin N."/>
            <person name="Li Y.Z."/>
        </authorList>
    </citation>
    <scope>NUCLEOTIDE SEQUENCE [LARGE SCALE GENOMIC DNA]</scope>
    <source>
        <strain evidence="1 2">So0157-2</strain>
    </source>
</reference>
<dbReference type="AlphaFoldDB" id="S4YEJ6"/>
<accession>S4YEJ6</accession>
<evidence type="ECO:0000313" key="1">
    <source>
        <dbReference type="EMBL" id="AGP41283.1"/>
    </source>
</evidence>
<dbReference type="HOGENOM" id="CLU_3157886_0_0_7"/>
<protein>
    <submittedName>
        <fullName evidence="1">Uncharacterized protein</fullName>
    </submittedName>
</protein>
<dbReference type="EMBL" id="CP003969">
    <property type="protein sequence ID" value="AGP41283.1"/>
    <property type="molecule type" value="Genomic_DNA"/>
</dbReference>
<sequence length="48" mass="4746">MLSAGDLGVGAVRLIDRGAAAGAGELRAVDDLAGRGAAAQVEGHMGRW</sequence>
<dbReference type="KEGG" id="scu:SCE1572_46405"/>
<dbReference type="Proteomes" id="UP000014803">
    <property type="component" value="Chromosome"/>
</dbReference>
<organism evidence="1 2">
    <name type="scientific">Sorangium cellulosum So0157-2</name>
    <dbReference type="NCBI Taxonomy" id="1254432"/>
    <lineage>
        <taxon>Bacteria</taxon>
        <taxon>Pseudomonadati</taxon>
        <taxon>Myxococcota</taxon>
        <taxon>Polyangia</taxon>
        <taxon>Polyangiales</taxon>
        <taxon>Polyangiaceae</taxon>
        <taxon>Sorangium</taxon>
    </lineage>
</organism>